<gene>
    <name evidence="1" type="ORF">POCTA_138.1.T0990223</name>
</gene>
<evidence type="ECO:0000313" key="1">
    <source>
        <dbReference type="EMBL" id="CAD8191439.1"/>
    </source>
</evidence>
<comment type="caution">
    <text evidence="1">The sequence shown here is derived from an EMBL/GenBank/DDBJ whole genome shotgun (WGS) entry which is preliminary data.</text>
</comment>
<organism evidence="1 2">
    <name type="scientific">Paramecium octaurelia</name>
    <dbReference type="NCBI Taxonomy" id="43137"/>
    <lineage>
        <taxon>Eukaryota</taxon>
        <taxon>Sar</taxon>
        <taxon>Alveolata</taxon>
        <taxon>Ciliophora</taxon>
        <taxon>Intramacronucleata</taxon>
        <taxon>Oligohymenophorea</taxon>
        <taxon>Peniculida</taxon>
        <taxon>Parameciidae</taxon>
        <taxon>Paramecium</taxon>
    </lineage>
</organism>
<sequence>MDVSQKQQNLNSKIVKEFQTKIANFTFIFKQLKDSLLTIYTKFSSQLEQFSSQLYEYENIIPKQNVDITHDFTIKTIKNKSKQLSTQNKLLSRQKINIELTKKCFFPRVSEQNSKPIRLNLISYWKAESQQVIEKQLFEELKICQSPQNYDWRCKKHDKDILIVRQRIIQSNHLLK</sequence>
<reference evidence="1" key="1">
    <citation type="submission" date="2021-01" db="EMBL/GenBank/DDBJ databases">
        <authorList>
            <consortium name="Genoscope - CEA"/>
            <person name="William W."/>
        </authorList>
    </citation>
    <scope>NUCLEOTIDE SEQUENCE</scope>
</reference>
<dbReference type="EMBL" id="CAJJDP010000098">
    <property type="protein sequence ID" value="CAD8191439.1"/>
    <property type="molecule type" value="Genomic_DNA"/>
</dbReference>
<proteinExistence type="predicted"/>
<protein>
    <submittedName>
        <fullName evidence="1">Uncharacterized protein</fullName>
    </submittedName>
</protein>
<dbReference type="Proteomes" id="UP000683925">
    <property type="component" value="Unassembled WGS sequence"/>
</dbReference>
<keyword evidence="2" id="KW-1185">Reference proteome</keyword>
<evidence type="ECO:0000313" key="2">
    <source>
        <dbReference type="Proteomes" id="UP000683925"/>
    </source>
</evidence>
<name>A0A8S1WTE6_PAROT</name>
<accession>A0A8S1WTE6</accession>
<dbReference type="AlphaFoldDB" id="A0A8S1WTE6"/>